<evidence type="ECO:0000256" key="7">
    <source>
        <dbReference type="ARBA" id="ARBA00039751"/>
    </source>
</evidence>
<name>A0ABY7TUL8_9SPHN</name>
<keyword evidence="4" id="KW-0274">FAD</keyword>
<gene>
    <name evidence="10" type="ORF">PQ457_13565</name>
</gene>
<comment type="catalytic activity">
    <reaction evidence="8">
        <text>a D-alpha-amino acid + O2 + H2O = a 2-oxocarboxylate + H2O2 + NH4(+)</text>
        <dbReference type="Rhea" id="RHEA:21816"/>
        <dbReference type="ChEBI" id="CHEBI:15377"/>
        <dbReference type="ChEBI" id="CHEBI:15379"/>
        <dbReference type="ChEBI" id="CHEBI:16240"/>
        <dbReference type="ChEBI" id="CHEBI:28938"/>
        <dbReference type="ChEBI" id="CHEBI:35179"/>
        <dbReference type="ChEBI" id="CHEBI:59871"/>
        <dbReference type="EC" id="1.4.3.3"/>
    </reaction>
    <physiologicalReaction direction="left-to-right" evidence="8">
        <dbReference type="Rhea" id="RHEA:21817"/>
    </physiologicalReaction>
</comment>
<dbReference type="InterPro" id="IPR023209">
    <property type="entry name" value="DAO"/>
</dbReference>
<evidence type="ECO:0000256" key="4">
    <source>
        <dbReference type="ARBA" id="ARBA00022827"/>
    </source>
</evidence>
<dbReference type="InterPro" id="IPR006181">
    <property type="entry name" value="D-amino_acid_oxidase_CS"/>
</dbReference>
<dbReference type="EMBL" id="CP117417">
    <property type="protein sequence ID" value="WCT76942.1"/>
    <property type="molecule type" value="Genomic_DNA"/>
</dbReference>
<dbReference type="PANTHER" id="PTHR11530:SF11">
    <property type="entry name" value="D-ASPARTATE OXIDASE"/>
    <property type="match status" value="1"/>
</dbReference>
<proteinExistence type="inferred from homology"/>
<dbReference type="PROSITE" id="PS51257">
    <property type="entry name" value="PROKAR_LIPOPROTEIN"/>
    <property type="match status" value="1"/>
</dbReference>
<dbReference type="PANTHER" id="PTHR11530">
    <property type="entry name" value="D-AMINO ACID OXIDASE"/>
    <property type="match status" value="1"/>
</dbReference>
<dbReference type="InterPro" id="IPR006311">
    <property type="entry name" value="TAT_signal"/>
</dbReference>
<evidence type="ECO:0000256" key="8">
    <source>
        <dbReference type="ARBA" id="ARBA00049547"/>
    </source>
</evidence>
<dbReference type="RefSeq" id="WP_273617338.1">
    <property type="nucleotide sequence ID" value="NZ_CP117417.1"/>
</dbReference>
<keyword evidence="5" id="KW-0560">Oxidoreductase</keyword>
<reference evidence="10 11" key="1">
    <citation type="submission" date="2023-02" db="EMBL/GenBank/DDBJ databases">
        <title>Genome sequence of Novosphingobium humi KACC 19094.</title>
        <authorList>
            <person name="Kim S."/>
            <person name="Heo J."/>
            <person name="Kwon S.-W."/>
        </authorList>
    </citation>
    <scope>NUCLEOTIDE SEQUENCE [LARGE SCALE GENOMIC DNA]</scope>
    <source>
        <strain evidence="10 11">KACC 19094</strain>
    </source>
</reference>
<evidence type="ECO:0000256" key="1">
    <source>
        <dbReference type="ARBA" id="ARBA00001974"/>
    </source>
</evidence>
<sequence length="418" mass="45364">MSRQNWYPQAGLARREMLRGGAALGAVGALSACTGAGKMASAGPAPRRPYLTPMRVTPDQLIDMKCCIRPVRAAGPNLGTQMIGDTLVVHNYGHGGSGWSLSWGSAEVAVGKALAVLPSEIAVVGCGIIGLTTAVVAQRAGLKVTIYTRDVIQRTRSFRAHGSFTPDSRVALSAPAGAGFGDLWEQMTRLSWKGFRSMLGLPGDPVVFQDAYALSDAPPVKKHHDPDPAIKGAWEPGGLPLQESEWAHYMDRIKDLVPDPMMLPAGENPFPVAYTRRSSEMHFNFPSYAHHLLTEYYQRGGSMVMRDFNDPSQYGQLKEKVVINATGYAARDLWRDRTVFPVRGQTGWLVPQHDASYSLRYKNASLMAKNDGIVVMNNPIDLGEMFGVGDSMELPDPAPILEVMKIVEPIMAGMKGVA</sequence>
<dbReference type="InterPro" id="IPR006076">
    <property type="entry name" value="FAD-dep_OxRdtase"/>
</dbReference>
<evidence type="ECO:0000256" key="2">
    <source>
        <dbReference type="ARBA" id="ARBA00006730"/>
    </source>
</evidence>
<evidence type="ECO:0000259" key="9">
    <source>
        <dbReference type="Pfam" id="PF01266"/>
    </source>
</evidence>
<dbReference type="Gene3D" id="3.40.50.720">
    <property type="entry name" value="NAD(P)-binding Rossmann-like Domain"/>
    <property type="match status" value="2"/>
</dbReference>
<feature type="domain" description="FAD dependent oxidoreductase" evidence="9">
    <location>
        <begin position="121"/>
        <end position="358"/>
    </location>
</feature>
<accession>A0ABY7TUL8</accession>
<dbReference type="Pfam" id="PF01266">
    <property type="entry name" value="DAO"/>
    <property type="match status" value="1"/>
</dbReference>
<keyword evidence="3" id="KW-0285">Flavoprotein</keyword>
<evidence type="ECO:0000313" key="11">
    <source>
        <dbReference type="Proteomes" id="UP001218231"/>
    </source>
</evidence>
<evidence type="ECO:0000256" key="3">
    <source>
        <dbReference type="ARBA" id="ARBA00022630"/>
    </source>
</evidence>
<comment type="similarity">
    <text evidence="2">Belongs to the DAMOX/DASOX family.</text>
</comment>
<protein>
    <recommendedName>
        <fullName evidence="7">D-amino-acid oxidase</fullName>
        <ecNumber evidence="6">1.4.3.3</ecNumber>
    </recommendedName>
</protein>
<evidence type="ECO:0000256" key="6">
    <source>
        <dbReference type="ARBA" id="ARBA00039101"/>
    </source>
</evidence>
<organism evidence="10 11">
    <name type="scientific">Novosphingobium humi</name>
    <dbReference type="NCBI Taxonomy" id="2282397"/>
    <lineage>
        <taxon>Bacteria</taxon>
        <taxon>Pseudomonadati</taxon>
        <taxon>Pseudomonadota</taxon>
        <taxon>Alphaproteobacteria</taxon>
        <taxon>Sphingomonadales</taxon>
        <taxon>Sphingomonadaceae</taxon>
        <taxon>Novosphingobium</taxon>
    </lineage>
</organism>
<dbReference type="SUPFAM" id="SSF51971">
    <property type="entry name" value="Nucleotide-binding domain"/>
    <property type="match status" value="1"/>
</dbReference>
<dbReference type="PROSITE" id="PS00677">
    <property type="entry name" value="DAO"/>
    <property type="match status" value="1"/>
</dbReference>
<keyword evidence="11" id="KW-1185">Reference proteome</keyword>
<evidence type="ECO:0000313" key="10">
    <source>
        <dbReference type="EMBL" id="WCT76942.1"/>
    </source>
</evidence>
<dbReference type="PROSITE" id="PS51318">
    <property type="entry name" value="TAT"/>
    <property type="match status" value="1"/>
</dbReference>
<comment type="cofactor">
    <cofactor evidence="1">
        <name>FAD</name>
        <dbReference type="ChEBI" id="CHEBI:57692"/>
    </cofactor>
</comment>
<dbReference type="Proteomes" id="UP001218231">
    <property type="component" value="Chromosome"/>
</dbReference>
<evidence type="ECO:0000256" key="5">
    <source>
        <dbReference type="ARBA" id="ARBA00023002"/>
    </source>
</evidence>
<dbReference type="EC" id="1.4.3.3" evidence="6"/>